<protein>
    <recommendedName>
        <fullName evidence="2">Phosphoribosyltransferase domain-containing protein</fullName>
    </recommendedName>
</protein>
<evidence type="ECO:0000256" key="1">
    <source>
        <dbReference type="ARBA" id="ARBA00008007"/>
    </source>
</evidence>
<accession>A0A223KYF2</accession>
<evidence type="ECO:0000313" key="4">
    <source>
        <dbReference type="Proteomes" id="UP000215224"/>
    </source>
</evidence>
<dbReference type="EMBL" id="CP018866">
    <property type="protein sequence ID" value="AST94430.1"/>
    <property type="molecule type" value="Genomic_DNA"/>
</dbReference>
<keyword evidence="4" id="KW-1185">Reference proteome</keyword>
<dbReference type="Gene3D" id="3.40.50.2020">
    <property type="match status" value="1"/>
</dbReference>
<dbReference type="SUPFAM" id="SSF53271">
    <property type="entry name" value="PRTase-like"/>
    <property type="match status" value="1"/>
</dbReference>
<dbReference type="InterPro" id="IPR000836">
    <property type="entry name" value="PRTase_dom"/>
</dbReference>
<dbReference type="CDD" id="cd06223">
    <property type="entry name" value="PRTases_typeI"/>
    <property type="match status" value="1"/>
</dbReference>
<comment type="similarity">
    <text evidence="1">Belongs to the ComF/GntX family.</text>
</comment>
<organism evidence="3 4">
    <name type="scientific">Sutcliffiella cohnii</name>
    <dbReference type="NCBI Taxonomy" id="33932"/>
    <lineage>
        <taxon>Bacteria</taxon>
        <taxon>Bacillati</taxon>
        <taxon>Bacillota</taxon>
        <taxon>Bacilli</taxon>
        <taxon>Bacillales</taxon>
        <taxon>Bacillaceae</taxon>
        <taxon>Sutcliffiella</taxon>
    </lineage>
</organism>
<dbReference type="Proteomes" id="UP000215224">
    <property type="component" value="Chromosome"/>
</dbReference>
<gene>
    <name evidence="3" type="ORF">BC6307_19800</name>
</gene>
<evidence type="ECO:0000313" key="3">
    <source>
        <dbReference type="EMBL" id="AST94430.1"/>
    </source>
</evidence>
<dbReference type="Pfam" id="PF00156">
    <property type="entry name" value="Pribosyltran"/>
    <property type="match status" value="1"/>
</dbReference>
<evidence type="ECO:0000259" key="2">
    <source>
        <dbReference type="Pfam" id="PF00156"/>
    </source>
</evidence>
<dbReference type="PANTHER" id="PTHR47505:SF1">
    <property type="entry name" value="DNA UTILIZATION PROTEIN YHGH"/>
    <property type="match status" value="1"/>
</dbReference>
<dbReference type="InterPro" id="IPR029057">
    <property type="entry name" value="PRTase-like"/>
</dbReference>
<reference evidence="3 4" key="1">
    <citation type="submission" date="2016-12" db="EMBL/GenBank/DDBJ databases">
        <title>The whole genome sequencing and assembly of Bacillus cohnii DSM 6307T strain.</title>
        <authorList>
            <person name="Lee Y.-J."/>
            <person name="Yi H."/>
            <person name="Bahn Y.-S."/>
            <person name="Kim J.F."/>
            <person name="Lee D.-W."/>
        </authorList>
    </citation>
    <scope>NUCLEOTIDE SEQUENCE [LARGE SCALE GENOMIC DNA]</scope>
    <source>
        <strain evidence="3 4">DSM 6307</strain>
    </source>
</reference>
<dbReference type="STRING" id="1314751.GCA_001591425_03497"/>
<dbReference type="KEGG" id="bcoh:BC6307_19800"/>
<sequence>MCEGDNSAQFTWTTLFSNETDVTCADCEKKFELITGDTCPKCSRPQSDATVCDDCKKWEMDEQYKGTLHRNISVYAYNDFMKEVLAQYKFRGDVALVKVFQKKWTAAFQHHFPEKDLLLVPIPLGKDRLYERGFNQTLALTEMLPGQFADILTKNETVKQSKKSRHERLRTENSFEVKQPPPEKRIVLIDDIYTTGTTIRMAAKRLKEAGATEISSFTLVRS</sequence>
<proteinExistence type="inferred from homology"/>
<name>A0A223KYF2_9BACI</name>
<dbReference type="InterPro" id="IPR051910">
    <property type="entry name" value="ComF/GntX_DNA_util-trans"/>
</dbReference>
<dbReference type="PANTHER" id="PTHR47505">
    <property type="entry name" value="DNA UTILIZATION PROTEIN YHGH"/>
    <property type="match status" value="1"/>
</dbReference>
<feature type="domain" description="Phosphoribosyltransferase" evidence="2">
    <location>
        <begin position="176"/>
        <end position="221"/>
    </location>
</feature>
<dbReference type="AlphaFoldDB" id="A0A223KYF2"/>